<sequence>MALWGGLGQAATVAQLVGADVGGLISTIIQAAAAARQNKEECEKLARLVVMIADMLQDAKVRQPLAGLEGTLREAHELVAYCQRRSRAYLFFRARAVANKLRDVQSSIDSYLQIFAFTSHIELTRRLNQIRDLLTPCDTPALLSPSPSAGRSDTPQFVDAANIIRRLSHTVQEFTFEELVAATDNFAQEIGRGGFGTVCLGVLVDGREVVIKRKTMGSKSEEEFLAEVTILSQLRHRHIVRLLGWCVVAASEEEDEEERLLVMEYMNNGSLYDHLHSALPKWSSSPVRASWRMRIEILLGVSRAIEYLHSYTVPPVIHRDIKPSNILLDSSWAPRLSDFGTAVSCDDAERCCVVAGLTPKGTPGYFDPEYSSTRVLKPTSDIYSSGVVMLEVLTGKKAMLVSEKKSLVCFALPIIQANKVWKVMDCRPAMEPTPRQFQAANLVAETAARCLLLKGDKRPDISEVVARLETALDLVRSDGR</sequence>
<keyword evidence="9" id="KW-1185">Reference proteome</keyword>
<dbReference type="PANTHER" id="PTHR46146:SF7">
    <property type="entry name" value="OS11G0664000 PROTEIN"/>
    <property type="match status" value="1"/>
</dbReference>
<reference evidence="8" key="2">
    <citation type="submission" date="2018-05" db="EMBL/GenBank/DDBJ databases">
        <title>OgluRS3 (Oryza glumaepatula Reference Sequence Version 3).</title>
        <authorList>
            <person name="Zhang J."/>
            <person name="Kudrna D."/>
            <person name="Lee S."/>
            <person name="Talag J."/>
            <person name="Welchert J."/>
            <person name="Wing R.A."/>
        </authorList>
    </citation>
    <scope>NUCLEOTIDE SEQUENCE [LARGE SCALE GENOMIC DNA]</scope>
</reference>
<evidence type="ECO:0000256" key="3">
    <source>
        <dbReference type="ARBA" id="ARBA00022777"/>
    </source>
</evidence>
<organism evidence="8">
    <name type="scientific">Oryza glumipatula</name>
    <dbReference type="NCBI Taxonomy" id="40148"/>
    <lineage>
        <taxon>Eukaryota</taxon>
        <taxon>Viridiplantae</taxon>
        <taxon>Streptophyta</taxon>
        <taxon>Embryophyta</taxon>
        <taxon>Tracheophyta</taxon>
        <taxon>Spermatophyta</taxon>
        <taxon>Magnoliopsida</taxon>
        <taxon>Liliopsida</taxon>
        <taxon>Poales</taxon>
        <taxon>Poaceae</taxon>
        <taxon>BOP clade</taxon>
        <taxon>Oryzoideae</taxon>
        <taxon>Oryzeae</taxon>
        <taxon>Oryzinae</taxon>
        <taxon>Oryza</taxon>
    </lineage>
</organism>
<dbReference type="Pfam" id="PF19584">
    <property type="entry name" value="MCAfunc"/>
    <property type="match status" value="1"/>
</dbReference>
<evidence type="ECO:0000256" key="2">
    <source>
        <dbReference type="ARBA" id="ARBA00022741"/>
    </source>
</evidence>
<dbReference type="AlphaFoldDB" id="A0A0E0BQF8"/>
<evidence type="ECO:0000256" key="6">
    <source>
        <dbReference type="RuleBase" id="RU000304"/>
    </source>
</evidence>
<dbReference type="Pfam" id="PF00069">
    <property type="entry name" value="Pkinase"/>
    <property type="match status" value="1"/>
</dbReference>
<dbReference type="InterPro" id="IPR036537">
    <property type="entry name" value="Adaptor_Cbl_N_dom_sf"/>
</dbReference>
<feature type="domain" description="Protein kinase" evidence="7">
    <location>
        <begin position="184"/>
        <end position="472"/>
    </location>
</feature>
<comment type="similarity">
    <text evidence="6">Belongs to the protein kinase superfamily.</text>
</comment>
<evidence type="ECO:0000259" key="7">
    <source>
        <dbReference type="PROSITE" id="PS50011"/>
    </source>
</evidence>
<evidence type="ECO:0000256" key="4">
    <source>
        <dbReference type="ARBA" id="ARBA00022840"/>
    </source>
</evidence>
<evidence type="ECO:0000256" key="5">
    <source>
        <dbReference type="PROSITE-ProRule" id="PRU10141"/>
    </source>
</evidence>
<evidence type="ECO:0000313" key="9">
    <source>
        <dbReference type="Proteomes" id="UP000026961"/>
    </source>
</evidence>
<dbReference type="eggNOG" id="KOG1187">
    <property type="taxonomic scope" value="Eukaryota"/>
</dbReference>
<dbReference type="PROSITE" id="PS00108">
    <property type="entry name" value="PROTEIN_KINASE_ST"/>
    <property type="match status" value="1"/>
</dbReference>
<dbReference type="InterPro" id="IPR017441">
    <property type="entry name" value="Protein_kinase_ATP_BS"/>
</dbReference>
<dbReference type="InterPro" id="IPR059179">
    <property type="entry name" value="MLKL-like_MCAfunc"/>
</dbReference>
<dbReference type="PROSITE" id="PS00107">
    <property type="entry name" value="PROTEIN_KINASE_ATP"/>
    <property type="match status" value="1"/>
</dbReference>
<reference evidence="8" key="1">
    <citation type="submission" date="2015-04" db="UniProtKB">
        <authorList>
            <consortium name="EnsemblPlants"/>
        </authorList>
    </citation>
    <scope>IDENTIFICATION</scope>
</reference>
<dbReference type="SUPFAM" id="SSF56112">
    <property type="entry name" value="Protein kinase-like (PK-like)"/>
    <property type="match status" value="1"/>
</dbReference>
<accession>A0A0E0BQF8</accession>
<dbReference type="SMART" id="SM00220">
    <property type="entry name" value="S_TKc"/>
    <property type="match status" value="1"/>
</dbReference>
<dbReference type="Gene3D" id="1.20.930.20">
    <property type="entry name" value="Adaptor protein Cbl, N-terminal domain"/>
    <property type="match status" value="1"/>
</dbReference>
<protein>
    <recommendedName>
        <fullName evidence="7">Protein kinase domain-containing protein</fullName>
    </recommendedName>
</protein>
<dbReference type="Gene3D" id="3.30.200.20">
    <property type="entry name" value="Phosphorylase Kinase, domain 1"/>
    <property type="match status" value="1"/>
</dbReference>
<dbReference type="STRING" id="40148.A0A0E0BQF8"/>
<dbReference type="InterPro" id="IPR011009">
    <property type="entry name" value="Kinase-like_dom_sf"/>
</dbReference>
<keyword evidence="4 5" id="KW-0067">ATP-binding</keyword>
<dbReference type="EnsemblPlants" id="OGLUM12G07330.1">
    <property type="protein sequence ID" value="OGLUM12G07330.1"/>
    <property type="gene ID" value="OGLUM12G07330"/>
</dbReference>
<evidence type="ECO:0000256" key="1">
    <source>
        <dbReference type="ARBA" id="ARBA00022679"/>
    </source>
</evidence>
<keyword evidence="2 5" id="KW-0547">Nucleotide-binding</keyword>
<dbReference type="GO" id="GO:0004674">
    <property type="term" value="F:protein serine/threonine kinase activity"/>
    <property type="evidence" value="ECO:0007669"/>
    <property type="project" value="UniProtKB-KW"/>
</dbReference>
<dbReference type="InterPro" id="IPR045766">
    <property type="entry name" value="MCAfunc"/>
</dbReference>
<dbReference type="Proteomes" id="UP000026961">
    <property type="component" value="Chromosome 12"/>
</dbReference>
<keyword evidence="6" id="KW-0723">Serine/threonine-protein kinase</keyword>
<feature type="binding site" evidence="5">
    <location>
        <position position="212"/>
    </location>
    <ligand>
        <name>ATP</name>
        <dbReference type="ChEBI" id="CHEBI:30616"/>
    </ligand>
</feature>
<dbReference type="Gene3D" id="1.10.510.10">
    <property type="entry name" value="Transferase(Phosphotransferase) domain 1"/>
    <property type="match status" value="1"/>
</dbReference>
<dbReference type="HOGENOM" id="CLU_000288_158_3_1"/>
<name>A0A0E0BQF8_9ORYZ</name>
<dbReference type="PANTHER" id="PTHR46146">
    <property type="entry name" value="SERINE/THREONINE-PROTEIN KINASE-LIKE PROTEIN CCR4"/>
    <property type="match status" value="1"/>
</dbReference>
<dbReference type="PROSITE" id="PS50011">
    <property type="entry name" value="PROTEIN_KINASE_DOM"/>
    <property type="match status" value="1"/>
</dbReference>
<dbReference type="CDD" id="cd21037">
    <property type="entry name" value="MLKL_NTD"/>
    <property type="match status" value="1"/>
</dbReference>
<dbReference type="GO" id="GO:0005524">
    <property type="term" value="F:ATP binding"/>
    <property type="evidence" value="ECO:0007669"/>
    <property type="project" value="UniProtKB-UniRule"/>
</dbReference>
<keyword evidence="1" id="KW-0808">Transferase</keyword>
<dbReference type="InterPro" id="IPR008271">
    <property type="entry name" value="Ser/Thr_kinase_AS"/>
</dbReference>
<dbReference type="GO" id="GO:0007166">
    <property type="term" value="P:cell surface receptor signaling pathway"/>
    <property type="evidence" value="ECO:0007669"/>
    <property type="project" value="InterPro"/>
</dbReference>
<dbReference type="InterPro" id="IPR000719">
    <property type="entry name" value="Prot_kinase_dom"/>
</dbReference>
<keyword evidence="3" id="KW-0418">Kinase</keyword>
<dbReference type="Gramene" id="OGLUM12G07330.1">
    <property type="protein sequence ID" value="OGLUM12G07330.1"/>
    <property type="gene ID" value="OGLUM12G07330"/>
</dbReference>
<proteinExistence type="inferred from homology"/>
<evidence type="ECO:0000313" key="8">
    <source>
        <dbReference type="EnsemblPlants" id="OGLUM12G07330.1"/>
    </source>
</evidence>